<dbReference type="Gene3D" id="3.30.2310.20">
    <property type="entry name" value="RelE-like"/>
    <property type="match status" value="1"/>
</dbReference>
<dbReference type="Proteomes" id="UP000186400">
    <property type="component" value="Unassembled WGS sequence"/>
</dbReference>
<evidence type="ECO:0000313" key="2">
    <source>
        <dbReference type="Proteomes" id="UP000186400"/>
    </source>
</evidence>
<evidence type="ECO:0000313" key="1">
    <source>
        <dbReference type="EMBL" id="SIQ99667.1"/>
    </source>
</evidence>
<proteinExistence type="predicted"/>
<dbReference type="RefSeq" id="WP_076489847.1">
    <property type="nucleotide sequence ID" value="NZ_FTMS01000022.1"/>
</dbReference>
<gene>
    <name evidence="1" type="ORF">SAMN05920897_12210</name>
</gene>
<sequence length="89" mass="10807">MVRYENAVRKDIKTRTIPPRVIKTIHTALTVLDQTRDLQLFDVKEMRGSFRRTYYRLRKGKYRAIFFFDDQGVAVVHLGKREEVYRLWE</sequence>
<protein>
    <submittedName>
        <fullName evidence="1">mRNA interferase RelE/StbE</fullName>
    </submittedName>
</protein>
<dbReference type="SUPFAM" id="SSF143011">
    <property type="entry name" value="RelE-like"/>
    <property type="match status" value="1"/>
</dbReference>
<reference evidence="1 2" key="1">
    <citation type="submission" date="2017-01" db="EMBL/GenBank/DDBJ databases">
        <authorList>
            <person name="Mah S.A."/>
            <person name="Swanson W.J."/>
            <person name="Moy G.W."/>
            <person name="Vacquier V.D."/>
        </authorList>
    </citation>
    <scope>NUCLEOTIDE SEQUENCE [LARGE SCALE GENOMIC DNA]</scope>
    <source>
        <strain evidence="1 2">ASpG1</strain>
    </source>
</reference>
<dbReference type="AlphaFoldDB" id="A0A1N6XBL6"/>
<dbReference type="EMBL" id="FTMS01000022">
    <property type="protein sequence ID" value="SIQ99667.1"/>
    <property type="molecule type" value="Genomic_DNA"/>
</dbReference>
<dbReference type="InterPro" id="IPR035093">
    <property type="entry name" value="RelE/ParE_toxin_dom_sf"/>
</dbReference>
<name>A0A1N6XBL6_9SPIO</name>
<keyword evidence="2" id="KW-1185">Reference proteome</keyword>
<accession>A0A1N6XBL6</accession>
<organism evidence="1 2">
    <name type="scientific">Alkalispirochaeta americana</name>
    <dbReference type="NCBI Taxonomy" id="159291"/>
    <lineage>
        <taxon>Bacteria</taxon>
        <taxon>Pseudomonadati</taxon>
        <taxon>Spirochaetota</taxon>
        <taxon>Spirochaetia</taxon>
        <taxon>Spirochaetales</taxon>
        <taxon>Spirochaetaceae</taxon>
        <taxon>Alkalispirochaeta</taxon>
    </lineage>
</organism>
<dbReference type="STRING" id="159291.SAMN05920897_12210"/>
<dbReference type="OrthoDB" id="370972at2"/>